<organism evidence="3 4">
    <name type="scientific">Pontibacter populi</name>
    <dbReference type="NCBI Taxonomy" id="890055"/>
    <lineage>
        <taxon>Bacteria</taxon>
        <taxon>Pseudomonadati</taxon>
        <taxon>Bacteroidota</taxon>
        <taxon>Cytophagia</taxon>
        <taxon>Cytophagales</taxon>
        <taxon>Hymenobacteraceae</taxon>
        <taxon>Pontibacter</taxon>
    </lineage>
</organism>
<name>A0ABV1RUB8_9BACT</name>
<dbReference type="Pfam" id="PF08327">
    <property type="entry name" value="AHSA1"/>
    <property type="match status" value="1"/>
</dbReference>
<protein>
    <submittedName>
        <fullName evidence="3">SRPBCC domain-containing protein</fullName>
    </submittedName>
</protein>
<dbReference type="SUPFAM" id="SSF55961">
    <property type="entry name" value="Bet v1-like"/>
    <property type="match status" value="1"/>
</dbReference>
<dbReference type="EMBL" id="JBEOKT010000006">
    <property type="protein sequence ID" value="MER2997662.1"/>
    <property type="molecule type" value="Genomic_DNA"/>
</dbReference>
<feature type="domain" description="Activator of Hsp90 ATPase homologue 1/2-like C-terminal" evidence="2">
    <location>
        <begin position="17"/>
        <end position="137"/>
    </location>
</feature>
<evidence type="ECO:0000259" key="2">
    <source>
        <dbReference type="Pfam" id="PF08327"/>
    </source>
</evidence>
<evidence type="ECO:0000256" key="1">
    <source>
        <dbReference type="ARBA" id="ARBA00006817"/>
    </source>
</evidence>
<sequence length="154" mass="16967">MATQKLQIKTAIQILKPAQQVFEAIVDPAKMSNYFISESSGPMEAGKTVTWKFPEFAETFPVRVSNVEPDKSLSFFWDGTDGTELQVEIALAPTGNQATVVTITEKEMDNNEAGLTWLMGNTAGWANFLACLKAYLEHGINLRKGAFDFMKPGV</sequence>
<reference evidence="3 4" key="1">
    <citation type="submission" date="2024-06" db="EMBL/GenBank/DDBJ databases">
        <title>Pontibacter populi HYL7-15.</title>
        <authorList>
            <person name="Kim M.K."/>
        </authorList>
    </citation>
    <scope>NUCLEOTIDE SEQUENCE [LARGE SCALE GENOMIC DNA]</scope>
    <source>
        <strain evidence="3 4">HYL7-15</strain>
    </source>
</reference>
<dbReference type="InterPro" id="IPR023393">
    <property type="entry name" value="START-like_dom_sf"/>
</dbReference>
<dbReference type="InterPro" id="IPR013538">
    <property type="entry name" value="ASHA1/2-like_C"/>
</dbReference>
<dbReference type="Gene3D" id="3.30.530.20">
    <property type="match status" value="1"/>
</dbReference>
<gene>
    <name evidence="3" type="ORF">ABS362_08895</name>
</gene>
<keyword evidence="4" id="KW-1185">Reference proteome</keyword>
<dbReference type="Proteomes" id="UP001476807">
    <property type="component" value="Unassembled WGS sequence"/>
</dbReference>
<proteinExistence type="inferred from homology"/>
<comment type="caution">
    <text evidence="3">The sequence shown here is derived from an EMBL/GenBank/DDBJ whole genome shotgun (WGS) entry which is preliminary data.</text>
</comment>
<accession>A0ABV1RUB8</accession>
<dbReference type="RefSeq" id="WP_350412074.1">
    <property type="nucleotide sequence ID" value="NZ_JBEOKT010000006.1"/>
</dbReference>
<evidence type="ECO:0000313" key="3">
    <source>
        <dbReference type="EMBL" id="MER2997662.1"/>
    </source>
</evidence>
<comment type="similarity">
    <text evidence="1">Belongs to the AHA1 family.</text>
</comment>
<evidence type="ECO:0000313" key="4">
    <source>
        <dbReference type="Proteomes" id="UP001476807"/>
    </source>
</evidence>